<evidence type="ECO:0000256" key="1">
    <source>
        <dbReference type="ARBA" id="ARBA00004141"/>
    </source>
</evidence>
<reference evidence="7" key="1">
    <citation type="submission" date="2020-11" db="EMBL/GenBank/DDBJ databases">
        <authorList>
            <person name="Tran Van P."/>
        </authorList>
    </citation>
    <scope>NUCLEOTIDE SEQUENCE</scope>
</reference>
<dbReference type="OrthoDB" id="5917530at2759"/>
<keyword evidence="5" id="KW-1133">Transmembrane helix</keyword>
<dbReference type="AlphaFoldDB" id="A0A7R8ZK77"/>
<keyword evidence="4" id="KW-0812">Transmembrane</keyword>
<evidence type="ECO:0000256" key="6">
    <source>
        <dbReference type="ARBA" id="ARBA00023136"/>
    </source>
</evidence>
<dbReference type="GO" id="GO:0050291">
    <property type="term" value="F:sphingosine N-acyltransferase activity"/>
    <property type="evidence" value="ECO:0007669"/>
    <property type="project" value="InterPro"/>
</dbReference>
<keyword evidence="6" id="KW-0472">Membrane</keyword>
<proteinExistence type="predicted"/>
<evidence type="ECO:0000256" key="4">
    <source>
        <dbReference type="ARBA" id="ARBA00022692"/>
    </source>
</evidence>
<dbReference type="PIRSF" id="PIRSF005225">
    <property type="entry name" value="LAG1_LAC1"/>
    <property type="match status" value="1"/>
</dbReference>
<organism evidence="7">
    <name type="scientific">Cyprideis torosa</name>
    <dbReference type="NCBI Taxonomy" id="163714"/>
    <lineage>
        <taxon>Eukaryota</taxon>
        <taxon>Metazoa</taxon>
        <taxon>Ecdysozoa</taxon>
        <taxon>Arthropoda</taxon>
        <taxon>Crustacea</taxon>
        <taxon>Oligostraca</taxon>
        <taxon>Ostracoda</taxon>
        <taxon>Podocopa</taxon>
        <taxon>Podocopida</taxon>
        <taxon>Cytherocopina</taxon>
        <taxon>Cytheroidea</taxon>
        <taxon>Cytherideidae</taxon>
        <taxon>Cyprideis</taxon>
    </lineage>
</organism>
<dbReference type="InterPro" id="IPR006634">
    <property type="entry name" value="TLC-dom"/>
</dbReference>
<accession>A0A7R8ZK77</accession>
<dbReference type="PANTHER" id="PTHR12560">
    <property type="entry name" value="LONGEVITY ASSURANCE FACTOR 1 LAG1"/>
    <property type="match status" value="1"/>
</dbReference>
<comment type="pathway">
    <text evidence="2">Lipid metabolism; sphingolipid metabolism.</text>
</comment>
<name>A0A7R8ZK77_9CRUS</name>
<protein>
    <submittedName>
        <fullName evidence="7">Uncharacterized protein</fullName>
    </submittedName>
</protein>
<evidence type="ECO:0000256" key="2">
    <source>
        <dbReference type="ARBA" id="ARBA00004760"/>
    </source>
</evidence>
<evidence type="ECO:0000313" key="7">
    <source>
        <dbReference type="EMBL" id="CAD7224577.1"/>
    </source>
</evidence>
<dbReference type="GO" id="GO:0046513">
    <property type="term" value="P:ceramide biosynthetic process"/>
    <property type="evidence" value="ECO:0007669"/>
    <property type="project" value="InterPro"/>
</dbReference>
<dbReference type="PANTHER" id="PTHR12560:SF0">
    <property type="entry name" value="LD18904P"/>
    <property type="match status" value="1"/>
</dbReference>
<evidence type="ECO:0000256" key="3">
    <source>
        <dbReference type="ARBA" id="ARBA00004991"/>
    </source>
</evidence>
<gene>
    <name evidence="7" type="ORF">CTOB1V02_LOCUS2534</name>
</gene>
<sequence>MSSFFEAFWKDSLWLPPNTTWSDLDKGFRSSGWYASHLESPASLPFVAAVVICSLRYSLTQLVFKPWLRRRIRKPFPHISQQIINAPLLNGNTKTNGTAVIVSESLRIAPKIKMSPSKIQRACDSAWYFSYFSIAFSYGVWALWDKPYLTDQLELWRGYPNHPVPREIHYYYVIAIGYCWSCFAFQFFDSRKKDFWQTAIHHLTTLLLLYFSWMLNWMRVGAVILLLHDISDIFLQASNESRSPSAAANRAAECGDEYFAPRQKHGKLGLLRFRVIRLTFSRMMSKRAKTPEPQPGCSFWKQEKEKDQEEHREDELLPACAIPTPRRWRCVSVSLSVSSSSSKALPPILTGKFFKVSVDSNHSAAKFFNYIGRQLAAEVTFGVFFIVWMTTRVYIYPKYILYSVFVDCPRVLNGDFFVGYILLALLYILFTLHLIWTAMILRILKLVVWDRDVRDTRSPDSSDAED</sequence>
<dbReference type="GO" id="GO:0016020">
    <property type="term" value="C:membrane"/>
    <property type="evidence" value="ECO:0007669"/>
    <property type="project" value="UniProtKB-SubCell"/>
</dbReference>
<dbReference type="UniPathway" id="UPA00222"/>
<evidence type="ECO:0000256" key="5">
    <source>
        <dbReference type="ARBA" id="ARBA00022989"/>
    </source>
</evidence>
<comment type="pathway">
    <text evidence="3">Sphingolipid metabolism.</text>
</comment>
<comment type="subcellular location">
    <subcellularLocation>
        <location evidence="1">Membrane</location>
        <topology evidence="1">Multi-pass membrane protein</topology>
    </subcellularLocation>
</comment>
<dbReference type="Pfam" id="PF03798">
    <property type="entry name" value="TRAM_LAG1_CLN8"/>
    <property type="match status" value="2"/>
</dbReference>
<dbReference type="SMART" id="SM00724">
    <property type="entry name" value="TLC"/>
    <property type="match status" value="1"/>
</dbReference>
<dbReference type="EMBL" id="OB660401">
    <property type="protein sequence ID" value="CAD7224577.1"/>
    <property type="molecule type" value="Genomic_DNA"/>
</dbReference>
<dbReference type="InterPro" id="IPR016439">
    <property type="entry name" value="Lag1/Lac1-like"/>
</dbReference>